<dbReference type="AlphaFoldDB" id="A0A0M2R2P3"/>
<protein>
    <recommendedName>
        <fullName evidence="8">Blue (type 1) copper domain-containing protein</fullName>
    </recommendedName>
</protein>
<evidence type="ECO:0000259" key="8">
    <source>
        <dbReference type="Pfam" id="PF00127"/>
    </source>
</evidence>
<comment type="cofactor">
    <cofactor evidence="7">
        <name>Cu cation</name>
        <dbReference type="ChEBI" id="CHEBI:23378"/>
    </cofactor>
    <text evidence="7">Binds 1 copper ion per subunit.</text>
</comment>
<proteinExistence type="predicted"/>
<evidence type="ECO:0000313" key="10">
    <source>
        <dbReference type="Proteomes" id="UP000034491"/>
    </source>
</evidence>
<feature type="binding site" evidence="7">
    <location>
        <position position="99"/>
    </location>
    <ligand>
        <name>Cu cation</name>
        <dbReference type="ChEBI" id="CHEBI:23378"/>
    </ligand>
</feature>
<dbReference type="STRING" id="1549748.WH95_16000"/>
<dbReference type="PRINTS" id="PR00155">
    <property type="entry name" value="AMICYANIN"/>
</dbReference>
<keyword evidence="5" id="KW-0249">Electron transport</keyword>
<dbReference type="Proteomes" id="UP000034491">
    <property type="component" value="Unassembled WGS sequence"/>
</dbReference>
<dbReference type="InterPro" id="IPR001235">
    <property type="entry name" value="Copper_blue_Plastocyanin"/>
</dbReference>
<feature type="binding site" evidence="7">
    <location>
        <position position="91"/>
    </location>
    <ligand>
        <name>Cu cation</name>
        <dbReference type="ChEBI" id="CHEBI:23378"/>
    </ligand>
</feature>
<dbReference type="Gene3D" id="2.60.40.420">
    <property type="entry name" value="Cupredoxins - blue copper proteins"/>
    <property type="match status" value="1"/>
</dbReference>
<dbReference type="InterPro" id="IPR002386">
    <property type="entry name" value="Amicyanin/Pseudoazurin"/>
</dbReference>
<name>A0A0M2R2P3_9PROT</name>
<dbReference type="GO" id="GO:0005507">
    <property type="term" value="F:copper ion binding"/>
    <property type="evidence" value="ECO:0007669"/>
    <property type="project" value="InterPro"/>
</dbReference>
<reference evidence="9 10" key="1">
    <citation type="submission" date="2015-03" db="EMBL/GenBank/DDBJ databases">
        <title>Genome sequence of Kiloniella sp. P1-1, isolated from the gut microflora of Pacific white shrimp, Penaeus vannamei.</title>
        <authorList>
            <person name="Shao Z."/>
            <person name="Wang L."/>
            <person name="Li X."/>
        </authorList>
    </citation>
    <scope>NUCLEOTIDE SEQUENCE [LARGE SCALE GENOMIC DNA]</scope>
    <source>
        <strain evidence="9 10">P1-1</strain>
    </source>
</reference>
<comment type="caution">
    <text evidence="9">The sequence shown here is derived from an EMBL/GenBank/DDBJ whole genome shotgun (WGS) entry which is preliminary data.</text>
</comment>
<keyword evidence="6 7" id="KW-0186">Copper</keyword>
<accession>A0A0M2R2P3</accession>
<dbReference type="OrthoDB" id="7510199at2"/>
<dbReference type="Pfam" id="PF00127">
    <property type="entry name" value="Copper-bind"/>
    <property type="match status" value="1"/>
</dbReference>
<keyword evidence="10" id="KW-1185">Reference proteome</keyword>
<evidence type="ECO:0000256" key="7">
    <source>
        <dbReference type="PIRSR" id="PIRSR602386-1"/>
    </source>
</evidence>
<evidence type="ECO:0000256" key="3">
    <source>
        <dbReference type="ARBA" id="ARBA00022723"/>
    </source>
</evidence>
<dbReference type="InterPro" id="IPR000923">
    <property type="entry name" value="BlueCu_1"/>
</dbReference>
<evidence type="ECO:0000256" key="1">
    <source>
        <dbReference type="ARBA" id="ARBA00004418"/>
    </source>
</evidence>
<dbReference type="GO" id="GO:0042597">
    <property type="term" value="C:periplasmic space"/>
    <property type="evidence" value="ECO:0007669"/>
    <property type="project" value="UniProtKB-SubCell"/>
</dbReference>
<evidence type="ECO:0000256" key="4">
    <source>
        <dbReference type="ARBA" id="ARBA00022764"/>
    </source>
</evidence>
<dbReference type="EMBL" id="LANI01000024">
    <property type="protein sequence ID" value="KKJ75931.1"/>
    <property type="molecule type" value="Genomic_DNA"/>
</dbReference>
<feature type="domain" description="Blue (type 1) copper" evidence="8">
    <location>
        <begin position="29"/>
        <end position="105"/>
    </location>
</feature>
<keyword evidence="2" id="KW-0813">Transport</keyword>
<dbReference type="PRINTS" id="PR00156">
    <property type="entry name" value="COPPERBLUE"/>
</dbReference>
<comment type="subcellular location">
    <subcellularLocation>
        <location evidence="1">Periplasm</location>
    </subcellularLocation>
</comment>
<organism evidence="9 10">
    <name type="scientific">Kiloniella litopenaei</name>
    <dbReference type="NCBI Taxonomy" id="1549748"/>
    <lineage>
        <taxon>Bacteria</taxon>
        <taxon>Pseudomonadati</taxon>
        <taxon>Pseudomonadota</taxon>
        <taxon>Alphaproteobacteria</taxon>
        <taxon>Rhodospirillales</taxon>
        <taxon>Kiloniellaceae</taxon>
        <taxon>Kiloniella</taxon>
    </lineage>
</organism>
<dbReference type="InterPro" id="IPR008972">
    <property type="entry name" value="Cupredoxin"/>
</dbReference>
<evidence type="ECO:0000256" key="6">
    <source>
        <dbReference type="ARBA" id="ARBA00023008"/>
    </source>
</evidence>
<dbReference type="SUPFAM" id="SSF49503">
    <property type="entry name" value="Cupredoxins"/>
    <property type="match status" value="1"/>
</dbReference>
<evidence type="ECO:0000313" key="9">
    <source>
        <dbReference type="EMBL" id="KKJ75931.1"/>
    </source>
</evidence>
<sequence length="142" mass="16030">MFTSNLVHAENHSIDQVIDLNALTPEEIYRFDPNYLWIEPGDTISFLNSTGNHTVTSINGMWPKGAPLVKIEHKSVANVTFDIPGIYGFKCKVHGRHGMYALIVVGSPDSNINDLEFSNIGKLGRKVFENLLERMRKEMAKR</sequence>
<gene>
    <name evidence="9" type="ORF">WH95_16000</name>
</gene>
<evidence type="ECO:0000256" key="5">
    <source>
        <dbReference type="ARBA" id="ARBA00022982"/>
    </source>
</evidence>
<feature type="binding site" evidence="7">
    <location>
        <position position="94"/>
    </location>
    <ligand>
        <name>Cu cation</name>
        <dbReference type="ChEBI" id="CHEBI:23378"/>
    </ligand>
</feature>
<dbReference type="GO" id="GO:0009055">
    <property type="term" value="F:electron transfer activity"/>
    <property type="evidence" value="ECO:0007669"/>
    <property type="project" value="InterPro"/>
</dbReference>
<feature type="binding site" evidence="7">
    <location>
        <position position="53"/>
    </location>
    <ligand>
        <name>Cu cation</name>
        <dbReference type="ChEBI" id="CHEBI:23378"/>
    </ligand>
</feature>
<keyword evidence="4" id="KW-0574">Periplasm</keyword>
<evidence type="ECO:0000256" key="2">
    <source>
        <dbReference type="ARBA" id="ARBA00022448"/>
    </source>
</evidence>
<dbReference type="RefSeq" id="WP_046509236.1">
    <property type="nucleotide sequence ID" value="NZ_LANI01000024.1"/>
</dbReference>
<keyword evidence="3 7" id="KW-0479">Metal-binding</keyword>